<dbReference type="Pfam" id="PF01565">
    <property type="entry name" value="FAD_binding_4"/>
    <property type="match status" value="1"/>
</dbReference>
<feature type="chain" id="PRO_5042198305" evidence="6">
    <location>
        <begin position="23"/>
        <end position="491"/>
    </location>
</feature>
<dbReference type="PANTHER" id="PTHR42973:SF39">
    <property type="entry name" value="FAD-BINDING PCMH-TYPE DOMAIN-CONTAINING PROTEIN"/>
    <property type="match status" value="1"/>
</dbReference>
<keyword evidence="9" id="KW-1185">Reference proteome</keyword>
<comment type="similarity">
    <text evidence="2">Belongs to the oxygen-dependent FAD-linked oxidoreductase family.</text>
</comment>
<keyword evidence="6" id="KW-0732">Signal</keyword>
<evidence type="ECO:0000313" key="9">
    <source>
        <dbReference type="Proteomes" id="UP001219525"/>
    </source>
</evidence>
<dbReference type="InterPro" id="IPR006094">
    <property type="entry name" value="Oxid_FAD_bind_N"/>
</dbReference>
<evidence type="ECO:0000259" key="7">
    <source>
        <dbReference type="PROSITE" id="PS51387"/>
    </source>
</evidence>
<dbReference type="AlphaFoldDB" id="A0AAD6YLF0"/>
<dbReference type="SUPFAM" id="SSF56176">
    <property type="entry name" value="FAD-binding/transporter-associated domain-like"/>
    <property type="match status" value="1"/>
</dbReference>
<dbReference type="InterPro" id="IPR012951">
    <property type="entry name" value="BBE"/>
</dbReference>
<dbReference type="PROSITE" id="PS00862">
    <property type="entry name" value="OX2_COVAL_FAD"/>
    <property type="match status" value="1"/>
</dbReference>
<accession>A0AAD6YLF0</accession>
<dbReference type="GO" id="GO:0071949">
    <property type="term" value="F:FAD binding"/>
    <property type="evidence" value="ECO:0007669"/>
    <property type="project" value="InterPro"/>
</dbReference>
<name>A0AAD6YLF0_9AGAR</name>
<protein>
    <submittedName>
        <fullName evidence="8">Glucooligosaccharide oxidase</fullName>
    </submittedName>
</protein>
<evidence type="ECO:0000256" key="1">
    <source>
        <dbReference type="ARBA" id="ARBA00001974"/>
    </source>
</evidence>
<comment type="caution">
    <text evidence="8">The sequence shown here is derived from an EMBL/GenBank/DDBJ whole genome shotgun (WGS) entry which is preliminary data.</text>
</comment>
<keyword evidence="4" id="KW-0274">FAD</keyword>
<dbReference type="InterPro" id="IPR016166">
    <property type="entry name" value="FAD-bd_PCMH"/>
</dbReference>
<dbReference type="InterPro" id="IPR016169">
    <property type="entry name" value="FAD-bd_PCMH_sub2"/>
</dbReference>
<keyword evidence="5" id="KW-0560">Oxidoreductase</keyword>
<organism evidence="8 9">
    <name type="scientific">Mycena pura</name>
    <dbReference type="NCBI Taxonomy" id="153505"/>
    <lineage>
        <taxon>Eukaryota</taxon>
        <taxon>Fungi</taxon>
        <taxon>Dikarya</taxon>
        <taxon>Basidiomycota</taxon>
        <taxon>Agaricomycotina</taxon>
        <taxon>Agaricomycetes</taxon>
        <taxon>Agaricomycetidae</taxon>
        <taxon>Agaricales</taxon>
        <taxon>Marasmiineae</taxon>
        <taxon>Mycenaceae</taxon>
        <taxon>Mycena</taxon>
    </lineage>
</organism>
<dbReference type="Pfam" id="PF08031">
    <property type="entry name" value="BBE"/>
    <property type="match status" value="1"/>
</dbReference>
<sequence>MSVSRAIRSTLFALAAATFSAASNLRSELRLPGVTSFFPGDPGYANISRPFNLRYVLDPVAVVIPSTVHELAEAVKIGKANHLRVAARSGGHSYIANGLGGENGTLVIDLSRFTAVAVNPSARTAVIETGNRLGDVALALNDFGFAMAHGTCPYVMYGGYGFTSRMWGLTLDNILSINLVLANGTIAKASKDVNPDLFWAMRGAGPSFGIATSYEFALFPTPASVIVFQYNWQFTAAQAATALDTFQKFVEEPNLPPEFGAEIVLTRGNVAGNVSFGLNGAWHGDPNLLNGTVQPFLDAMPPLHAVSFFQGNWIESVENLGGGTLNTSLAPDGTDTFYAKSLMTPEASPMNRAAREAFMNTVATEGFASNTSWFFQAELFGGANSKINAVPLDETAFAHRSSLFTIQFYASSFNNAPPYPDAGFTYLDDVVNNITSNSPKDWDYGAYTNYMEDQLVDFKRRYYASHYPRLLALKKELDPTGVFDSPVGIDD</sequence>
<feature type="domain" description="FAD-binding PCMH-type" evidence="7">
    <location>
        <begin position="55"/>
        <end position="221"/>
    </location>
</feature>
<reference evidence="8" key="1">
    <citation type="submission" date="2023-03" db="EMBL/GenBank/DDBJ databases">
        <title>Massive genome expansion in bonnet fungi (Mycena s.s.) driven by repeated elements and novel gene families across ecological guilds.</title>
        <authorList>
            <consortium name="Lawrence Berkeley National Laboratory"/>
            <person name="Harder C.B."/>
            <person name="Miyauchi S."/>
            <person name="Viragh M."/>
            <person name="Kuo A."/>
            <person name="Thoen E."/>
            <person name="Andreopoulos B."/>
            <person name="Lu D."/>
            <person name="Skrede I."/>
            <person name="Drula E."/>
            <person name="Henrissat B."/>
            <person name="Morin E."/>
            <person name="Kohler A."/>
            <person name="Barry K."/>
            <person name="LaButti K."/>
            <person name="Morin E."/>
            <person name="Salamov A."/>
            <person name="Lipzen A."/>
            <person name="Mereny Z."/>
            <person name="Hegedus B."/>
            <person name="Baldrian P."/>
            <person name="Stursova M."/>
            <person name="Weitz H."/>
            <person name="Taylor A."/>
            <person name="Grigoriev I.V."/>
            <person name="Nagy L.G."/>
            <person name="Martin F."/>
            <person name="Kauserud H."/>
        </authorList>
    </citation>
    <scope>NUCLEOTIDE SEQUENCE</scope>
    <source>
        <strain evidence="8">9144</strain>
    </source>
</reference>
<gene>
    <name evidence="8" type="ORF">GGX14DRAFT_664173</name>
</gene>
<dbReference type="InterPro" id="IPR006093">
    <property type="entry name" value="Oxy_OxRdtase_FAD_BS"/>
</dbReference>
<evidence type="ECO:0000256" key="3">
    <source>
        <dbReference type="ARBA" id="ARBA00022630"/>
    </source>
</evidence>
<evidence type="ECO:0000256" key="2">
    <source>
        <dbReference type="ARBA" id="ARBA00005466"/>
    </source>
</evidence>
<dbReference type="Gene3D" id="3.40.462.20">
    <property type="match status" value="1"/>
</dbReference>
<dbReference type="PROSITE" id="PS51387">
    <property type="entry name" value="FAD_PCMH"/>
    <property type="match status" value="1"/>
</dbReference>
<dbReference type="PANTHER" id="PTHR42973">
    <property type="entry name" value="BINDING OXIDOREDUCTASE, PUTATIVE (AFU_ORTHOLOGUE AFUA_1G17690)-RELATED"/>
    <property type="match status" value="1"/>
</dbReference>
<evidence type="ECO:0000256" key="4">
    <source>
        <dbReference type="ARBA" id="ARBA00022827"/>
    </source>
</evidence>
<evidence type="ECO:0000256" key="6">
    <source>
        <dbReference type="SAM" id="SignalP"/>
    </source>
</evidence>
<feature type="signal peptide" evidence="6">
    <location>
        <begin position="1"/>
        <end position="22"/>
    </location>
</feature>
<comment type="cofactor">
    <cofactor evidence="1">
        <name>FAD</name>
        <dbReference type="ChEBI" id="CHEBI:57692"/>
    </cofactor>
</comment>
<dbReference type="GO" id="GO:0016491">
    <property type="term" value="F:oxidoreductase activity"/>
    <property type="evidence" value="ECO:0007669"/>
    <property type="project" value="UniProtKB-KW"/>
</dbReference>
<keyword evidence="3" id="KW-0285">Flavoprotein</keyword>
<dbReference type="InterPro" id="IPR050416">
    <property type="entry name" value="FAD-linked_Oxidoreductase"/>
</dbReference>
<proteinExistence type="inferred from homology"/>
<dbReference type="EMBL" id="JARJCW010000007">
    <property type="protein sequence ID" value="KAJ7222553.1"/>
    <property type="molecule type" value="Genomic_DNA"/>
</dbReference>
<dbReference type="Gene3D" id="3.30.465.10">
    <property type="match status" value="1"/>
</dbReference>
<evidence type="ECO:0000256" key="5">
    <source>
        <dbReference type="ARBA" id="ARBA00023002"/>
    </source>
</evidence>
<dbReference type="InterPro" id="IPR036318">
    <property type="entry name" value="FAD-bd_PCMH-like_sf"/>
</dbReference>
<evidence type="ECO:0000313" key="8">
    <source>
        <dbReference type="EMBL" id="KAJ7222553.1"/>
    </source>
</evidence>
<dbReference type="Proteomes" id="UP001219525">
    <property type="component" value="Unassembled WGS sequence"/>
</dbReference>